<name>A0ABS4F9X6_9BACL</name>
<comment type="caution">
    <text evidence="1">The sequence shown here is derived from an EMBL/GenBank/DDBJ whole genome shotgun (WGS) entry which is preliminary data.</text>
</comment>
<evidence type="ECO:0000313" key="1">
    <source>
        <dbReference type="EMBL" id="MBP1893013.1"/>
    </source>
</evidence>
<reference evidence="1 2" key="1">
    <citation type="submission" date="2021-03" db="EMBL/GenBank/DDBJ databases">
        <title>Genomic Encyclopedia of Type Strains, Phase IV (KMG-IV): sequencing the most valuable type-strain genomes for metagenomic binning, comparative biology and taxonomic classification.</title>
        <authorList>
            <person name="Goeker M."/>
        </authorList>
    </citation>
    <scope>NUCLEOTIDE SEQUENCE [LARGE SCALE GENOMIC DNA]</scope>
    <source>
        <strain evidence="1 2">DSM 15596</strain>
    </source>
</reference>
<dbReference type="RefSeq" id="WP_210094663.1">
    <property type="nucleotide sequence ID" value="NZ_DMBX01000007.1"/>
</dbReference>
<gene>
    <name evidence="1" type="ORF">J2Z18_002115</name>
</gene>
<protein>
    <submittedName>
        <fullName evidence="1">Uncharacterized protein</fullName>
    </submittedName>
</protein>
<sequence>MKVYDYYITPAEYELAAQNGVSRELVNHRIRGLGWDKDRAVITSPRKTTIHRKWLEIAAKNGISKRLYFKRVYRGWSKQEAATKPVMSTKEIIKNLDNYRIKLFEPEDIQEAARNGISYETFRKRVRDCGWTVEEAKTRPLYTPTERASKGARAVRRKHGNIFAHVYQKKLSGRN</sequence>
<accession>A0ABS4F9X6</accession>
<evidence type="ECO:0000313" key="2">
    <source>
        <dbReference type="Proteomes" id="UP000706926"/>
    </source>
</evidence>
<organism evidence="1 2">
    <name type="scientific">Paenibacillus lactis</name>
    <dbReference type="NCBI Taxonomy" id="228574"/>
    <lineage>
        <taxon>Bacteria</taxon>
        <taxon>Bacillati</taxon>
        <taxon>Bacillota</taxon>
        <taxon>Bacilli</taxon>
        <taxon>Bacillales</taxon>
        <taxon>Paenibacillaceae</taxon>
        <taxon>Paenibacillus</taxon>
    </lineage>
</organism>
<dbReference type="EMBL" id="JAGGKI010000004">
    <property type="protein sequence ID" value="MBP1893013.1"/>
    <property type="molecule type" value="Genomic_DNA"/>
</dbReference>
<dbReference type="GeneID" id="95404127"/>
<dbReference type="Proteomes" id="UP000706926">
    <property type="component" value="Unassembled WGS sequence"/>
</dbReference>
<keyword evidence="2" id="KW-1185">Reference proteome</keyword>
<proteinExistence type="predicted"/>